<proteinExistence type="predicted"/>
<evidence type="ECO:0000313" key="2">
    <source>
        <dbReference type="EMBL" id="VVC29365.1"/>
    </source>
</evidence>
<feature type="region of interest" description="Disordered" evidence="1">
    <location>
        <begin position="1"/>
        <end position="65"/>
    </location>
</feature>
<evidence type="ECO:0000313" key="3">
    <source>
        <dbReference type="Proteomes" id="UP000325440"/>
    </source>
</evidence>
<evidence type="ECO:0000256" key="1">
    <source>
        <dbReference type="SAM" id="MobiDB-lite"/>
    </source>
</evidence>
<gene>
    <name evidence="2" type="ORF">CINCED_3A000162</name>
</gene>
<name>A0A5E4MB81_9HEMI</name>
<dbReference type="AlphaFoldDB" id="A0A5E4MB81"/>
<dbReference type="Proteomes" id="UP000325440">
    <property type="component" value="Unassembled WGS sequence"/>
</dbReference>
<protein>
    <submittedName>
        <fullName evidence="2">Uncharacterized protein</fullName>
    </submittedName>
</protein>
<reference evidence="2 3" key="1">
    <citation type="submission" date="2019-08" db="EMBL/GenBank/DDBJ databases">
        <authorList>
            <person name="Alioto T."/>
            <person name="Alioto T."/>
            <person name="Gomez Garrido J."/>
        </authorList>
    </citation>
    <scope>NUCLEOTIDE SEQUENCE [LARGE SCALE GENOMIC DNA]</scope>
</reference>
<feature type="compositionally biased region" description="Polar residues" evidence="1">
    <location>
        <begin position="32"/>
        <end position="41"/>
    </location>
</feature>
<accession>A0A5E4MB81</accession>
<dbReference type="EMBL" id="CABPRJ010000491">
    <property type="protein sequence ID" value="VVC29365.1"/>
    <property type="molecule type" value="Genomic_DNA"/>
</dbReference>
<keyword evidence="3" id="KW-1185">Reference proteome</keyword>
<sequence>MYTEPIKQRGRRGSERGRRQLQSSKHRDKTEQVYSLVNTDGHSTEQERQNTSVSESVVPQERTTSKKRKYEESYLSFEFIPVGWTIVNYVKSRPLKSRLFKKVCDDIGSQHQSLFLHT</sequence>
<dbReference type="OrthoDB" id="1101576at2759"/>
<organism evidence="2 3">
    <name type="scientific">Cinara cedri</name>
    <dbReference type="NCBI Taxonomy" id="506608"/>
    <lineage>
        <taxon>Eukaryota</taxon>
        <taxon>Metazoa</taxon>
        <taxon>Ecdysozoa</taxon>
        <taxon>Arthropoda</taxon>
        <taxon>Hexapoda</taxon>
        <taxon>Insecta</taxon>
        <taxon>Pterygota</taxon>
        <taxon>Neoptera</taxon>
        <taxon>Paraneoptera</taxon>
        <taxon>Hemiptera</taxon>
        <taxon>Sternorrhyncha</taxon>
        <taxon>Aphidomorpha</taxon>
        <taxon>Aphidoidea</taxon>
        <taxon>Aphididae</taxon>
        <taxon>Lachninae</taxon>
        <taxon>Cinara</taxon>
    </lineage>
</organism>